<accession>A0A9J6G8U2</accession>
<evidence type="ECO:0000313" key="3">
    <source>
        <dbReference type="EMBL" id="KAH9371725.1"/>
    </source>
</evidence>
<dbReference type="Proteomes" id="UP000821853">
    <property type="component" value="Chromosome 3"/>
</dbReference>
<dbReference type="InterPro" id="IPR000742">
    <property type="entry name" value="EGF"/>
</dbReference>
<protein>
    <recommendedName>
        <fullName evidence="2">EGF-like domain-containing protein</fullName>
    </recommendedName>
</protein>
<organism evidence="3 4">
    <name type="scientific">Haemaphysalis longicornis</name>
    <name type="common">Bush tick</name>
    <dbReference type="NCBI Taxonomy" id="44386"/>
    <lineage>
        <taxon>Eukaryota</taxon>
        <taxon>Metazoa</taxon>
        <taxon>Ecdysozoa</taxon>
        <taxon>Arthropoda</taxon>
        <taxon>Chelicerata</taxon>
        <taxon>Arachnida</taxon>
        <taxon>Acari</taxon>
        <taxon>Parasitiformes</taxon>
        <taxon>Ixodida</taxon>
        <taxon>Ixodoidea</taxon>
        <taxon>Ixodidae</taxon>
        <taxon>Haemaphysalinae</taxon>
        <taxon>Haemaphysalis</taxon>
    </lineage>
</organism>
<evidence type="ECO:0000313" key="4">
    <source>
        <dbReference type="Proteomes" id="UP000821853"/>
    </source>
</evidence>
<dbReference type="PROSITE" id="PS01186">
    <property type="entry name" value="EGF_2"/>
    <property type="match status" value="1"/>
</dbReference>
<feature type="region of interest" description="Disordered" evidence="1">
    <location>
        <begin position="358"/>
        <end position="394"/>
    </location>
</feature>
<feature type="compositionally biased region" description="Basic residues" evidence="1">
    <location>
        <begin position="448"/>
        <end position="457"/>
    </location>
</feature>
<dbReference type="OrthoDB" id="6508398at2759"/>
<dbReference type="AlphaFoldDB" id="A0A9J6G8U2"/>
<comment type="caution">
    <text evidence="3">The sequence shown here is derived from an EMBL/GenBank/DDBJ whole genome shotgun (WGS) entry which is preliminary data.</text>
</comment>
<reference evidence="3 4" key="1">
    <citation type="journal article" date="2020" name="Cell">
        <title>Large-Scale Comparative Analyses of Tick Genomes Elucidate Their Genetic Diversity and Vector Capacities.</title>
        <authorList>
            <consortium name="Tick Genome and Microbiome Consortium (TIGMIC)"/>
            <person name="Jia N."/>
            <person name="Wang J."/>
            <person name="Shi W."/>
            <person name="Du L."/>
            <person name="Sun Y."/>
            <person name="Zhan W."/>
            <person name="Jiang J.F."/>
            <person name="Wang Q."/>
            <person name="Zhang B."/>
            <person name="Ji P."/>
            <person name="Bell-Sakyi L."/>
            <person name="Cui X.M."/>
            <person name="Yuan T.T."/>
            <person name="Jiang B.G."/>
            <person name="Yang W.F."/>
            <person name="Lam T.T."/>
            <person name="Chang Q.C."/>
            <person name="Ding S.J."/>
            <person name="Wang X.J."/>
            <person name="Zhu J.G."/>
            <person name="Ruan X.D."/>
            <person name="Zhao L."/>
            <person name="Wei J.T."/>
            <person name="Ye R.Z."/>
            <person name="Que T.C."/>
            <person name="Du C.H."/>
            <person name="Zhou Y.H."/>
            <person name="Cheng J.X."/>
            <person name="Dai P.F."/>
            <person name="Guo W.B."/>
            <person name="Han X.H."/>
            <person name="Huang E.J."/>
            <person name="Li L.F."/>
            <person name="Wei W."/>
            <person name="Gao Y.C."/>
            <person name="Liu J.Z."/>
            <person name="Shao H.Z."/>
            <person name="Wang X."/>
            <person name="Wang C.C."/>
            <person name="Yang T.C."/>
            <person name="Huo Q.B."/>
            <person name="Li W."/>
            <person name="Chen H.Y."/>
            <person name="Chen S.E."/>
            <person name="Zhou L.G."/>
            <person name="Ni X.B."/>
            <person name="Tian J.H."/>
            <person name="Sheng Y."/>
            <person name="Liu T."/>
            <person name="Pan Y.S."/>
            <person name="Xia L.Y."/>
            <person name="Li J."/>
            <person name="Zhao F."/>
            <person name="Cao W.C."/>
        </authorList>
    </citation>
    <scope>NUCLEOTIDE SEQUENCE [LARGE SCALE GENOMIC DNA]</scope>
    <source>
        <strain evidence="3">HaeL-2018</strain>
    </source>
</reference>
<feature type="region of interest" description="Disordered" evidence="1">
    <location>
        <begin position="427"/>
        <end position="485"/>
    </location>
</feature>
<proteinExistence type="predicted"/>
<sequence length="539" mass="58897">MPGLTSPGGRRRRRYLHESCRRRKDAEVDLKMAPPVATIKRRQHTGRVSSSVPCDLFNRTEWSCWLLRGLNQTRLLLRLALADDALDRRRVRVAWRRKHKIRGQNLYAVEDIEASGTSYGTFLSHDPLSLELNPLTDRDRFLNKIEALVYVRRTGSADVVGDVVDSNSAALGELLYGELTYVIDSQPTVLVSSVSPPPDLPLSLLPCASCNRVRSTQVVNPSPGSRELALALEDYLTLPPQGALIECKRRLSRVRFSSCKSNVRLLAGGRLALVTLSTGKTPLSMSCTPCTPRTPILRDAPLPRAVPGEWNATQDTMETTTPKDTVINLAVKVDSKPDPLGESGDDYTIVQTNLSVSSGADRGLAPQGRPKAQGGIAQHFRPGAHPEKAKPKPKPASVAAFENNLCFRLVPGENGEARVVPCDLFPTSSTMQSPRKPPTSAIPTRQPARWRGHRHRGSSALRRGQRPRGGGGGGGKASRLSEEERLRTDVDGLQPCLADDDCNLHASCVVALGSTKGRCACDRGYLGNGLFCWEAFFLR</sequence>
<evidence type="ECO:0000256" key="1">
    <source>
        <dbReference type="SAM" id="MobiDB-lite"/>
    </source>
</evidence>
<gene>
    <name evidence="3" type="ORF">HPB48_021457</name>
</gene>
<dbReference type="VEuPathDB" id="VectorBase:HLOH_063801"/>
<dbReference type="Gene3D" id="2.10.25.10">
    <property type="entry name" value="Laminin"/>
    <property type="match status" value="1"/>
</dbReference>
<dbReference type="OMA" id="ECSRHAS"/>
<feature type="domain" description="EGF-like" evidence="2">
    <location>
        <begin position="519"/>
        <end position="532"/>
    </location>
</feature>
<dbReference type="EMBL" id="JABSTR010000005">
    <property type="protein sequence ID" value="KAH9371725.1"/>
    <property type="molecule type" value="Genomic_DNA"/>
</dbReference>
<name>A0A9J6G8U2_HAELO</name>
<evidence type="ECO:0000259" key="2">
    <source>
        <dbReference type="PROSITE" id="PS01186"/>
    </source>
</evidence>
<keyword evidence="4" id="KW-1185">Reference proteome</keyword>
<feature type="compositionally biased region" description="Gly residues" evidence="1">
    <location>
        <begin position="467"/>
        <end position="476"/>
    </location>
</feature>